<reference evidence="3 4" key="1">
    <citation type="submission" date="2021-07" db="EMBL/GenBank/DDBJ databases">
        <title>Mesonia aestuariivivens sp. nov., isolated from a tidal flat.</title>
        <authorList>
            <person name="Kim Y.-O."/>
            <person name="Yoon J.-H."/>
        </authorList>
    </citation>
    <scope>NUCLEOTIDE SEQUENCE [LARGE SCALE GENOMIC DNA]</scope>
    <source>
        <strain evidence="3 4">JHPTF-M18</strain>
    </source>
</reference>
<sequence>MELGVLCSGGLGYSTLVQLVDKYPINFVFTDSKSISIIDLCRNKSIPVFIGNPRKGKAKKIIEENTCNVLISINYLFIIEEDVINMGSDLTFNIHGSLLPKYRGRTPHVWAIINDEKQTGITAHVIDEGCDTGNIIEQVVIPIDIKDTGNDVLVKYHNHYFPLIEKVITKYKEGTLTFKSQKEEEATYFGKRTHLDGRINWNWQRKRIFNWVRAQASPYPGAFTFYQDEKLIIDEVSFSNYGFNYSMENGQILSVEPLLIKTPNGVLKVKSMRENIKLKKGALLI</sequence>
<evidence type="ECO:0000259" key="2">
    <source>
        <dbReference type="Pfam" id="PF02911"/>
    </source>
</evidence>
<proteinExistence type="predicted"/>
<dbReference type="Pfam" id="PF00551">
    <property type="entry name" value="Formyl_trans_N"/>
    <property type="match status" value="1"/>
</dbReference>
<dbReference type="Proteomes" id="UP000719267">
    <property type="component" value="Unassembled WGS sequence"/>
</dbReference>
<dbReference type="PANTHER" id="PTHR11138:SF5">
    <property type="entry name" value="METHIONYL-TRNA FORMYLTRANSFERASE, MITOCHONDRIAL"/>
    <property type="match status" value="1"/>
</dbReference>
<organism evidence="3 4">
    <name type="scientific">Mesonia aestuariivivens</name>
    <dbReference type="NCBI Taxonomy" id="2796128"/>
    <lineage>
        <taxon>Bacteria</taxon>
        <taxon>Pseudomonadati</taxon>
        <taxon>Bacteroidota</taxon>
        <taxon>Flavobacteriia</taxon>
        <taxon>Flavobacteriales</taxon>
        <taxon>Flavobacteriaceae</taxon>
        <taxon>Mesonia</taxon>
    </lineage>
</organism>
<dbReference type="InterPro" id="IPR005793">
    <property type="entry name" value="Formyl_trans_C"/>
</dbReference>
<evidence type="ECO:0000313" key="3">
    <source>
        <dbReference type="EMBL" id="MBW2962890.1"/>
    </source>
</evidence>
<dbReference type="CDD" id="cd08369">
    <property type="entry name" value="FMT_core"/>
    <property type="match status" value="1"/>
</dbReference>
<evidence type="ECO:0000259" key="1">
    <source>
        <dbReference type="Pfam" id="PF00551"/>
    </source>
</evidence>
<dbReference type="PANTHER" id="PTHR11138">
    <property type="entry name" value="METHIONYL-TRNA FORMYLTRANSFERASE"/>
    <property type="match status" value="1"/>
</dbReference>
<dbReference type="CDD" id="cd08702">
    <property type="entry name" value="Arna_FMT_C"/>
    <property type="match status" value="1"/>
</dbReference>
<evidence type="ECO:0008006" key="5">
    <source>
        <dbReference type="Google" id="ProtNLM"/>
    </source>
</evidence>
<dbReference type="InterPro" id="IPR002376">
    <property type="entry name" value="Formyl_transf_N"/>
</dbReference>
<keyword evidence="4" id="KW-1185">Reference proteome</keyword>
<feature type="domain" description="Formyl transferase N-terminal" evidence="1">
    <location>
        <begin position="57"/>
        <end position="157"/>
    </location>
</feature>
<feature type="domain" description="Formyl transferase C-terminal" evidence="2">
    <location>
        <begin position="195"/>
        <end position="274"/>
    </location>
</feature>
<comment type="caution">
    <text evidence="3">The sequence shown here is derived from an EMBL/GenBank/DDBJ whole genome shotgun (WGS) entry which is preliminary data.</text>
</comment>
<name>A0ABS6W4V5_9FLAO</name>
<dbReference type="RefSeq" id="WP_219041174.1">
    <property type="nucleotide sequence ID" value="NZ_JAHWDF010000020.1"/>
</dbReference>
<accession>A0ABS6W4V5</accession>
<gene>
    <name evidence="3" type="ORF">KW502_13935</name>
</gene>
<evidence type="ECO:0000313" key="4">
    <source>
        <dbReference type="Proteomes" id="UP000719267"/>
    </source>
</evidence>
<protein>
    <recommendedName>
        <fullName evidence="5">Methionyl-tRNA formyltransferase</fullName>
    </recommendedName>
</protein>
<dbReference type="Pfam" id="PF02911">
    <property type="entry name" value="Formyl_trans_C"/>
    <property type="match status" value="1"/>
</dbReference>
<dbReference type="EMBL" id="JAHWDF010000020">
    <property type="protein sequence ID" value="MBW2962890.1"/>
    <property type="molecule type" value="Genomic_DNA"/>
</dbReference>